<evidence type="ECO:0000313" key="4">
    <source>
        <dbReference type="Proteomes" id="UP000244867"/>
    </source>
</evidence>
<evidence type="ECO:0000256" key="2">
    <source>
        <dbReference type="SAM" id="Phobius"/>
    </source>
</evidence>
<evidence type="ECO:0008006" key="5">
    <source>
        <dbReference type="Google" id="ProtNLM"/>
    </source>
</evidence>
<name>A0A2R7Z119_9ACTN</name>
<feature type="region of interest" description="Disordered" evidence="1">
    <location>
        <begin position="1"/>
        <end position="56"/>
    </location>
</feature>
<protein>
    <recommendedName>
        <fullName evidence="5">DUF3017 domain-containing protein</fullName>
    </recommendedName>
</protein>
<evidence type="ECO:0000313" key="3">
    <source>
        <dbReference type="EMBL" id="PUA81839.1"/>
    </source>
</evidence>
<keyword evidence="2" id="KW-1133">Transmembrane helix</keyword>
<accession>A0A2R7Z119</accession>
<proteinExistence type="predicted"/>
<dbReference type="Proteomes" id="UP000244867">
    <property type="component" value="Unassembled WGS sequence"/>
</dbReference>
<sequence>MREPVTDPLEPPLDDREGRDVPEDVEPGEREIVPPESVPPISAEDLVDGDHPEGELEERRYPSTIGGAFYLSVLLITAIGLAVASLSDWRVGIRIVGGGLLFASAVRMVLSPRDAGMLAVRHKVLDVALLAGLGAALLVLASSIPDQPGL</sequence>
<keyword evidence="2" id="KW-0812">Transmembrane</keyword>
<feature type="transmembrane region" description="Helical" evidence="2">
    <location>
        <begin position="68"/>
        <end position="86"/>
    </location>
</feature>
<dbReference type="EMBL" id="PYXZ01000002">
    <property type="protein sequence ID" value="PUA81839.1"/>
    <property type="molecule type" value="Genomic_DNA"/>
</dbReference>
<comment type="caution">
    <text evidence="3">The sequence shown here is derived from an EMBL/GenBank/DDBJ whole genome shotgun (WGS) entry which is preliminary data.</text>
</comment>
<feature type="transmembrane region" description="Helical" evidence="2">
    <location>
        <begin position="92"/>
        <end position="112"/>
    </location>
</feature>
<organism evidence="3 4">
    <name type="scientific">Nocardioides currus</name>
    <dbReference type="NCBI Taxonomy" id="2133958"/>
    <lineage>
        <taxon>Bacteria</taxon>
        <taxon>Bacillati</taxon>
        <taxon>Actinomycetota</taxon>
        <taxon>Actinomycetes</taxon>
        <taxon>Propionibacteriales</taxon>
        <taxon>Nocardioidaceae</taxon>
        <taxon>Nocardioides</taxon>
    </lineage>
</organism>
<feature type="transmembrane region" description="Helical" evidence="2">
    <location>
        <begin position="124"/>
        <end position="144"/>
    </location>
</feature>
<dbReference type="AlphaFoldDB" id="A0A2R7Z119"/>
<keyword evidence="2" id="KW-0472">Membrane</keyword>
<evidence type="ECO:0000256" key="1">
    <source>
        <dbReference type="SAM" id="MobiDB-lite"/>
    </source>
</evidence>
<feature type="compositionally biased region" description="Basic and acidic residues" evidence="1">
    <location>
        <begin position="13"/>
        <end position="33"/>
    </location>
</feature>
<dbReference type="Pfam" id="PF11222">
    <property type="entry name" value="DUF3017"/>
    <property type="match status" value="1"/>
</dbReference>
<reference evidence="3 4" key="1">
    <citation type="submission" date="2018-03" db="EMBL/GenBank/DDBJ databases">
        <authorList>
            <person name="Keele B.F."/>
        </authorList>
    </citation>
    <scope>NUCLEOTIDE SEQUENCE [LARGE SCALE GENOMIC DNA]</scope>
    <source>
        <strain evidence="3 4">IB-3</strain>
    </source>
</reference>
<dbReference type="InterPro" id="IPR021385">
    <property type="entry name" value="DUF3017"/>
</dbReference>
<gene>
    <name evidence="3" type="ORF">C7S10_07205</name>
</gene>
<keyword evidence="4" id="KW-1185">Reference proteome</keyword>